<evidence type="ECO:0000313" key="1">
    <source>
        <dbReference type="EMBL" id="CAK93556.1"/>
    </source>
</evidence>
<protein>
    <submittedName>
        <fullName evidence="1">Uncharacterized protein</fullName>
    </submittedName>
</protein>
<keyword evidence="2" id="KW-1185">Reference proteome</keyword>
<dbReference type="GeneID" id="5046738"/>
<dbReference type="AlphaFoldDB" id="A0EE39"/>
<name>A0EE39_PARTE</name>
<organism evidence="1 2">
    <name type="scientific">Paramecium tetraurelia</name>
    <dbReference type="NCBI Taxonomy" id="5888"/>
    <lineage>
        <taxon>Eukaryota</taxon>
        <taxon>Sar</taxon>
        <taxon>Alveolata</taxon>
        <taxon>Ciliophora</taxon>
        <taxon>Intramacronucleata</taxon>
        <taxon>Oligohymenophorea</taxon>
        <taxon>Peniculida</taxon>
        <taxon>Parameciidae</taxon>
        <taxon>Paramecium</taxon>
    </lineage>
</organism>
<reference evidence="1 2" key="1">
    <citation type="journal article" date="2006" name="Nature">
        <title>Global trends of whole-genome duplications revealed by the ciliate Paramecium tetraurelia.</title>
        <authorList>
            <consortium name="Genoscope"/>
            <person name="Aury J.-M."/>
            <person name="Jaillon O."/>
            <person name="Duret L."/>
            <person name="Noel B."/>
            <person name="Jubin C."/>
            <person name="Porcel B.M."/>
            <person name="Segurens B."/>
            <person name="Daubin V."/>
            <person name="Anthouard V."/>
            <person name="Aiach N."/>
            <person name="Arnaiz O."/>
            <person name="Billaut A."/>
            <person name="Beisson J."/>
            <person name="Blanc I."/>
            <person name="Bouhouche K."/>
            <person name="Camara F."/>
            <person name="Duharcourt S."/>
            <person name="Guigo R."/>
            <person name="Gogendeau D."/>
            <person name="Katinka M."/>
            <person name="Keller A.-M."/>
            <person name="Kissmehl R."/>
            <person name="Klotz C."/>
            <person name="Koll F."/>
            <person name="Le Moue A."/>
            <person name="Lepere C."/>
            <person name="Malinsky S."/>
            <person name="Nowacki M."/>
            <person name="Nowak J.K."/>
            <person name="Plattner H."/>
            <person name="Poulain J."/>
            <person name="Ruiz F."/>
            <person name="Serrano V."/>
            <person name="Zagulski M."/>
            <person name="Dessen P."/>
            <person name="Betermier M."/>
            <person name="Weissenbach J."/>
            <person name="Scarpelli C."/>
            <person name="Schachter V."/>
            <person name="Sperling L."/>
            <person name="Meyer E."/>
            <person name="Cohen J."/>
            <person name="Wincker P."/>
        </authorList>
    </citation>
    <scope>NUCLEOTIDE SEQUENCE [LARGE SCALE GENOMIC DNA]</scope>
    <source>
        <strain evidence="1 2">Stock d4-2</strain>
    </source>
</reference>
<proteinExistence type="predicted"/>
<dbReference type="RefSeq" id="XP_001460953.1">
    <property type="nucleotide sequence ID" value="XM_001460916.1"/>
</dbReference>
<dbReference type="EMBL" id="CT868672">
    <property type="protein sequence ID" value="CAK93556.1"/>
    <property type="molecule type" value="Genomic_DNA"/>
</dbReference>
<dbReference type="Proteomes" id="UP000000600">
    <property type="component" value="Unassembled WGS sequence"/>
</dbReference>
<dbReference type="HOGENOM" id="CLU_1809932_0_0_1"/>
<accession>A0EE39</accession>
<sequence length="143" mass="16558">MENVLNLQIVRIIKLPTMKIARTLRHDCAYNNFTRTCKPIDQITKLCSQQDEADCYYGRDGKCIYKDEKCQIWTNCEDAEYGHCTYANMIKMETVKTSTLPIQIKKPAYPNPMCIINGLTENLFASTLVLTFLLNELMQFKKS</sequence>
<dbReference type="OrthoDB" id="304648at2759"/>
<dbReference type="KEGG" id="ptm:GSPATT00025900001"/>
<evidence type="ECO:0000313" key="2">
    <source>
        <dbReference type="Proteomes" id="UP000000600"/>
    </source>
</evidence>
<dbReference type="InParanoid" id="A0EE39"/>
<gene>
    <name evidence="1" type="ORF">GSPATT00025900001</name>
</gene>